<name>A0A085NJU5_9BILA</name>
<gene>
    <name evidence="1" type="ORF">M514_18126</name>
</gene>
<organism evidence="1">
    <name type="scientific">Trichuris suis</name>
    <name type="common">pig whipworm</name>
    <dbReference type="NCBI Taxonomy" id="68888"/>
    <lineage>
        <taxon>Eukaryota</taxon>
        <taxon>Metazoa</taxon>
        <taxon>Ecdysozoa</taxon>
        <taxon>Nematoda</taxon>
        <taxon>Enoplea</taxon>
        <taxon>Dorylaimia</taxon>
        <taxon>Trichinellida</taxon>
        <taxon>Trichuridae</taxon>
        <taxon>Trichuris</taxon>
    </lineage>
</organism>
<dbReference type="Proteomes" id="UP000030758">
    <property type="component" value="Unassembled WGS sequence"/>
</dbReference>
<dbReference type="EMBL" id="KL367493">
    <property type="protein sequence ID" value="KFD69741.1"/>
    <property type="molecule type" value="Genomic_DNA"/>
</dbReference>
<sequence>MQGNTTMPCTAAALCSGDTGRAGCANRIERRTLIQGCCPSSLPESGTGTACLEALLFAMIVAIRDCVVKSGMIPVRLEGTDFVVGCNEERTNTTRRISSQVFDAFFECLRDGATRISYAESSTATFYIVSAACSSVVYTTDELDEGLIRVFRGTKQDGA</sequence>
<dbReference type="AlphaFoldDB" id="A0A085NJU5"/>
<protein>
    <submittedName>
        <fullName evidence="1">Uncharacterized protein</fullName>
    </submittedName>
</protein>
<proteinExistence type="predicted"/>
<accession>A0A085NJU5</accession>
<reference evidence="1" key="1">
    <citation type="journal article" date="2014" name="Nat. Genet.">
        <title>Genome and transcriptome of the porcine whipworm Trichuris suis.</title>
        <authorList>
            <person name="Jex A.R."/>
            <person name="Nejsum P."/>
            <person name="Schwarz E.M."/>
            <person name="Hu L."/>
            <person name="Young N.D."/>
            <person name="Hall R.S."/>
            <person name="Korhonen P.K."/>
            <person name="Liao S."/>
            <person name="Thamsborg S."/>
            <person name="Xia J."/>
            <person name="Xu P."/>
            <person name="Wang S."/>
            <person name="Scheerlinck J.P."/>
            <person name="Hofmann A."/>
            <person name="Sternberg P.W."/>
            <person name="Wang J."/>
            <person name="Gasser R.B."/>
        </authorList>
    </citation>
    <scope>NUCLEOTIDE SEQUENCE [LARGE SCALE GENOMIC DNA]</scope>
    <source>
        <strain evidence="1">DCEP-RM93F</strain>
    </source>
</reference>
<evidence type="ECO:0000313" key="1">
    <source>
        <dbReference type="EMBL" id="KFD69741.1"/>
    </source>
</evidence>